<dbReference type="Proteomes" id="UP001059041">
    <property type="component" value="Linkage Group LG1"/>
</dbReference>
<feature type="chain" id="PRO_5040736689" description="Secreted protein" evidence="1">
    <location>
        <begin position="23"/>
        <end position="217"/>
    </location>
</feature>
<dbReference type="EMBL" id="JAFHDT010000001">
    <property type="protein sequence ID" value="KAI7814259.1"/>
    <property type="molecule type" value="Genomic_DNA"/>
</dbReference>
<comment type="caution">
    <text evidence="2">The sequence shown here is derived from an EMBL/GenBank/DDBJ whole genome shotgun (WGS) entry which is preliminary data.</text>
</comment>
<dbReference type="InterPro" id="IPR040958">
    <property type="entry name" value="SNAD1"/>
</dbReference>
<keyword evidence="1" id="KW-0732">Signal</keyword>
<reference evidence="2" key="1">
    <citation type="submission" date="2021-02" db="EMBL/GenBank/DDBJ databases">
        <title>Comparative genomics reveals that relaxation of natural selection precedes convergent phenotypic evolution of cavefish.</title>
        <authorList>
            <person name="Peng Z."/>
        </authorList>
    </citation>
    <scope>NUCLEOTIDE SEQUENCE</scope>
    <source>
        <tissue evidence="2">Muscle</tissue>
    </source>
</reference>
<organism evidence="2 3">
    <name type="scientific">Triplophysa rosa</name>
    <name type="common">Cave loach</name>
    <dbReference type="NCBI Taxonomy" id="992332"/>
    <lineage>
        <taxon>Eukaryota</taxon>
        <taxon>Metazoa</taxon>
        <taxon>Chordata</taxon>
        <taxon>Craniata</taxon>
        <taxon>Vertebrata</taxon>
        <taxon>Euteleostomi</taxon>
        <taxon>Actinopterygii</taxon>
        <taxon>Neopterygii</taxon>
        <taxon>Teleostei</taxon>
        <taxon>Ostariophysi</taxon>
        <taxon>Cypriniformes</taxon>
        <taxon>Nemacheilidae</taxon>
        <taxon>Triplophysa</taxon>
    </lineage>
</organism>
<sequence length="217" mass="24291">MISQKWLVVLCLLHLAIPVTRGVVNTVKLAHMIQYFEDFVQPKPGAQFAIALAVSESQCTDEHTDVRDVFSEADAKHVNGVIAGGHTCVLCTPAENVIAARPDGKTKEHSEHILLFPPGNSPMDKLIKSKGSCIVFYSYNSPCVTKCISSKDNIVPGLSNWINLRKEETNVFVFETIWQKDKWRKDLDKEFLKVNAVVPLYRSKKVNNVSPQLEVDI</sequence>
<gene>
    <name evidence="2" type="ORF">IRJ41_011035</name>
</gene>
<evidence type="ECO:0008006" key="4">
    <source>
        <dbReference type="Google" id="ProtNLM"/>
    </source>
</evidence>
<accession>A0A9W8CCC5</accession>
<feature type="signal peptide" evidence="1">
    <location>
        <begin position="1"/>
        <end position="22"/>
    </location>
</feature>
<evidence type="ECO:0000313" key="2">
    <source>
        <dbReference type="EMBL" id="KAI7814259.1"/>
    </source>
</evidence>
<proteinExistence type="predicted"/>
<dbReference type="Pfam" id="PF18744">
    <property type="entry name" value="SNAD1"/>
    <property type="match status" value="1"/>
</dbReference>
<keyword evidence="3" id="KW-1185">Reference proteome</keyword>
<name>A0A9W8CCC5_TRIRA</name>
<evidence type="ECO:0000313" key="3">
    <source>
        <dbReference type="Proteomes" id="UP001059041"/>
    </source>
</evidence>
<evidence type="ECO:0000256" key="1">
    <source>
        <dbReference type="SAM" id="SignalP"/>
    </source>
</evidence>
<protein>
    <recommendedName>
        <fullName evidence="4">Secreted protein</fullName>
    </recommendedName>
</protein>
<dbReference type="AlphaFoldDB" id="A0A9W8CCC5"/>